<feature type="domain" description="UBA" evidence="1">
    <location>
        <begin position="25"/>
        <end position="71"/>
    </location>
</feature>
<dbReference type="AlphaFoldDB" id="A0A015MUW2"/>
<evidence type="ECO:0000259" key="1">
    <source>
        <dbReference type="PROSITE" id="PS50030"/>
    </source>
</evidence>
<name>A0A015MUW2_RHIIW</name>
<dbReference type="InterPro" id="IPR015940">
    <property type="entry name" value="UBA"/>
</dbReference>
<dbReference type="PROSITE" id="PS50030">
    <property type="entry name" value="UBA"/>
    <property type="match status" value="1"/>
</dbReference>
<comment type="caution">
    <text evidence="2">The sequence shown here is derived from an EMBL/GenBank/DDBJ whole genome shotgun (WGS) entry which is preliminary data.</text>
</comment>
<dbReference type="InterPro" id="IPR009060">
    <property type="entry name" value="UBA-like_sf"/>
</dbReference>
<organism evidence="2 3">
    <name type="scientific">Rhizophagus irregularis (strain DAOM 197198w)</name>
    <name type="common">Glomus intraradices</name>
    <dbReference type="NCBI Taxonomy" id="1432141"/>
    <lineage>
        <taxon>Eukaryota</taxon>
        <taxon>Fungi</taxon>
        <taxon>Fungi incertae sedis</taxon>
        <taxon>Mucoromycota</taxon>
        <taxon>Glomeromycotina</taxon>
        <taxon>Glomeromycetes</taxon>
        <taxon>Glomerales</taxon>
        <taxon>Glomeraceae</taxon>
        <taxon>Rhizophagus</taxon>
    </lineage>
</organism>
<accession>A0A015MUW2</accession>
<protein>
    <recommendedName>
        <fullName evidence="1">UBA domain-containing protein</fullName>
    </recommendedName>
</protein>
<reference evidence="2 3" key="1">
    <citation type="submission" date="2014-02" db="EMBL/GenBank/DDBJ databases">
        <title>Single nucleus genome sequencing reveals high similarity among nuclei of an endomycorrhizal fungus.</title>
        <authorList>
            <person name="Lin K."/>
            <person name="Geurts R."/>
            <person name="Zhang Z."/>
            <person name="Limpens E."/>
            <person name="Saunders D.G."/>
            <person name="Mu D."/>
            <person name="Pang E."/>
            <person name="Cao H."/>
            <person name="Cha H."/>
            <person name="Lin T."/>
            <person name="Zhou Q."/>
            <person name="Shang Y."/>
            <person name="Li Y."/>
            <person name="Ivanov S."/>
            <person name="Sharma T."/>
            <person name="Velzen R.V."/>
            <person name="Ruijter N.D."/>
            <person name="Aanen D.K."/>
            <person name="Win J."/>
            <person name="Kamoun S."/>
            <person name="Bisseling T."/>
            <person name="Huang S."/>
        </authorList>
    </citation>
    <scope>NUCLEOTIDE SEQUENCE [LARGE SCALE GENOMIC DNA]</scope>
    <source>
        <strain evidence="3">DAOM197198w</strain>
    </source>
</reference>
<dbReference type="OrthoDB" id="1594986at2759"/>
<dbReference type="SUPFAM" id="SSF46934">
    <property type="entry name" value="UBA-like"/>
    <property type="match status" value="1"/>
</dbReference>
<evidence type="ECO:0000313" key="2">
    <source>
        <dbReference type="EMBL" id="EXX70563.1"/>
    </source>
</evidence>
<dbReference type="HOGENOM" id="CLU_2428226_0_0_1"/>
<evidence type="ECO:0000313" key="3">
    <source>
        <dbReference type="Proteomes" id="UP000022910"/>
    </source>
</evidence>
<gene>
    <name evidence="2" type="ORF">RirG_086210</name>
</gene>
<proteinExistence type="predicted"/>
<sequence>MTSIKVAYQSTELQELNAQHQHREELSQEELKEKINLLHSMGFWEDDVKNEELLKRYNGNIERVIEILIREQTERVNNNFYNSMENVVVSQ</sequence>
<dbReference type="Proteomes" id="UP000022910">
    <property type="component" value="Unassembled WGS sequence"/>
</dbReference>
<dbReference type="Gene3D" id="1.10.8.10">
    <property type="entry name" value="DNA helicase RuvA subunit, C-terminal domain"/>
    <property type="match status" value="1"/>
</dbReference>
<keyword evidence="3" id="KW-1185">Reference proteome</keyword>
<dbReference type="EMBL" id="JEMT01016566">
    <property type="protein sequence ID" value="EXX70563.1"/>
    <property type="molecule type" value="Genomic_DNA"/>
</dbReference>